<dbReference type="GO" id="GO:0044877">
    <property type="term" value="F:protein-containing complex binding"/>
    <property type="evidence" value="ECO:0007669"/>
    <property type="project" value="TreeGrafter"/>
</dbReference>
<keyword evidence="3" id="KW-1185">Reference proteome</keyword>
<accession>A0A8J3K3X1</accession>
<evidence type="ECO:0000313" key="2">
    <source>
        <dbReference type="EMBL" id="GIF89868.1"/>
    </source>
</evidence>
<proteinExistence type="predicted"/>
<dbReference type="RefSeq" id="WP_191839010.1">
    <property type="nucleotide sequence ID" value="NZ_BAAALB010000008.1"/>
</dbReference>
<protein>
    <submittedName>
        <fullName evidence="2">NmrA family transcriptional regulator</fullName>
    </submittedName>
</protein>
<dbReference type="InterPro" id="IPR016040">
    <property type="entry name" value="NAD(P)-bd_dom"/>
</dbReference>
<feature type="domain" description="NAD(P)-binding" evidence="1">
    <location>
        <begin position="7"/>
        <end position="174"/>
    </location>
</feature>
<dbReference type="Gene3D" id="3.40.50.720">
    <property type="entry name" value="NAD(P)-binding Rossmann-like Domain"/>
    <property type="match status" value="1"/>
</dbReference>
<dbReference type="EMBL" id="BONG01000018">
    <property type="protein sequence ID" value="GIF89868.1"/>
    <property type="molecule type" value="Genomic_DNA"/>
</dbReference>
<comment type="caution">
    <text evidence="2">The sequence shown here is derived from an EMBL/GenBank/DDBJ whole genome shotgun (WGS) entry which is preliminary data.</text>
</comment>
<dbReference type="PANTHER" id="PTHR12126">
    <property type="entry name" value="NADH-UBIQUINONE OXIDOREDUCTASE 39 KDA SUBUNIT-RELATED"/>
    <property type="match status" value="1"/>
</dbReference>
<organism evidence="2 3">
    <name type="scientific">Catellatospora chokoriensis</name>
    <dbReference type="NCBI Taxonomy" id="310353"/>
    <lineage>
        <taxon>Bacteria</taxon>
        <taxon>Bacillati</taxon>
        <taxon>Actinomycetota</taxon>
        <taxon>Actinomycetes</taxon>
        <taxon>Micromonosporales</taxon>
        <taxon>Micromonosporaceae</taxon>
        <taxon>Catellatospora</taxon>
    </lineage>
</organism>
<gene>
    <name evidence="2" type="ORF">Cch02nite_33120</name>
</gene>
<dbReference type="PANTHER" id="PTHR12126:SF11">
    <property type="entry name" value="NADH DEHYDROGENASE [UBIQUINONE] 1 ALPHA SUBCOMPLEX SUBUNIT 9, MITOCHONDRIAL"/>
    <property type="match status" value="1"/>
</dbReference>
<dbReference type="AlphaFoldDB" id="A0A8J3K3X1"/>
<reference evidence="2 3" key="1">
    <citation type="submission" date="2021-01" db="EMBL/GenBank/DDBJ databases">
        <title>Whole genome shotgun sequence of Catellatospora chokoriensis NBRC 107358.</title>
        <authorList>
            <person name="Komaki H."/>
            <person name="Tamura T."/>
        </authorList>
    </citation>
    <scope>NUCLEOTIDE SEQUENCE [LARGE SCALE GENOMIC DNA]</scope>
    <source>
        <strain evidence="2 3">NBRC 107358</strain>
    </source>
</reference>
<dbReference type="Proteomes" id="UP000619293">
    <property type="component" value="Unassembled WGS sequence"/>
</dbReference>
<evidence type="ECO:0000259" key="1">
    <source>
        <dbReference type="Pfam" id="PF13460"/>
    </source>
</evidence>
<name>A0A8J3K3X1_9ACTN</name>
<dbReference type="SUPFAM" id="SSF51735">
    <property type="entry name" value="NAD(P)-binding Rossmann-fold domains"/>
    <property type="match status" value="1"/>
</dbReference>
<dbReference type="Pfam" id="PF13460">
    <property type="entry name" value="NAD_binding_10"/>
    <property type="match status" value="1"/>
</dbReference>
<dbReference type="InterPro" id="IPR036291">
    <property type="entry name" value="NAD(P)-bd_dom_sf"/>
</dbReference>
<evidence type="ECO:0000313" key="3">
    <source>
        <dbReference type="Proteomes" id="UP000619293"/>
    </source>
</evidence>
<sequence length="251" mass="25793">MKIVIIGGTGLIGSNVAKRLRADGHDVFAASPSTGVDTITGAGLDDALKGADVVVDVANGPNFEDNAIMEFFRTSTGNVMAAEKKAGVGHHVALSIVGADLITDSGYMRAKVAQEELIKAAGVPYTIVRATQFMEFTSAIAHGGTRGEAIHLPPAVMQPIAADDVAAAVAAAAEADAVNGTYDIAGPEKITQDDLVRRLLAAEGDDRQVITDPEATYFGAAVANTSLLAPAGEARLGKTDFATWFAGRDAA</sequence>
<dbReference type="InterPro" id="IPR051207">
    <property type="entry name" value="ComplexI_NDUFA9_subunit"/>
</dbReference>